<dbReference type="Proteomes" id="UP001138500">
    <property type="component" value="Unassembled WGS sequence"/>
</dbReference>
<proteinExistence type="inferred from homology"/>
<comment type="similarity">
    <text evidence="5">Belongs to the SAT4 family.</text>
</comment>
<keyword evidence="3 6" id="KW-1133">Transmembrane helix</keyword>
<dbReference type="OrthoDB" id="5378633at2759"/>
<reference evidence="8 9" key="1">
    <citation type="journal article" date="2018" name="IMA Fungus">
        <title>IMA Genome-F 10: Nine draft genome sequences of Claviceps purpurea s.lat., including C. arundinis, C. humidiphila, and C. cf. spartinae, pseudomolecules for the pitch canker pathogen Fusarium circinatum, draft genome of Davidsoniella eucalypti, Grosmannia galeiformis, Quambalaria eucalypti, and Teratosphaeria destructans.</title>
        <authorList>
            <person name="Wingfield B.D."/>
            <person name="Liu M."/>
            <person name="Nguyen H.D."/>
            <person name="Lane F.A."/>
            <person name="Morgan S.W."/>
            <person name="De Vos L."/>
            <person name="Wilken P.M."/>
            <person name="Duong T.A."/>
            <person name="Aylward J."/>
            <person name="Coetzee M.P."/>
            <person name="Dadej K."/>
            <person name="De Beer Z.W."/>
            <person name="Findlay W."/>
            <person name="Havenga M."/>
            <person name="Kolarik M."/>
            <person name="Menzies J.G."/>
            <person name="Naidoo K."/>
            <person name="Pochopski O."/>
            <person name="Shoukouhi P."/>
            <person name="Santana Q.C."/>
            <person name="Seifert K.A."/>
            <person name="Soal N."/>
            <person name="Steenkamp E.T."/>
            <person name="Tatham C.T."/>
            <person name="van der Nest M.A."/>
            <person name="Wingfield M.J."/>
        </authorList>
    </citation>
    <scope>NUCLEOTIDE SEQUENCE [LARGE SCALE GENOMIC DNA]</scope>
    <source>
        <strain evidence="8">CMW44962</strain>
    </source>
</reference>
<dbReference type="PANTHER" id="PTHR33048:SF47">
    <property type="entry name" value="INTEGRAL MEMBRANE PROTEIN-RELATED"/>
    <property type="match status" value="1"/>
</dbReference>
<dbReference type="PANTHER" id="PTHR33048">
    <property type="entry name" value="PTH11-LIKE INTEGRAL MEMBRANE PROTEIN (AFU_ORTHOLOGUE AFUA_5G11245)"/>
    <property type="match status" value="1"/>
</dbReference>
<keyword evidence="4 6" id="KW-0472">Membrane</keyword>
<comment type="subcellular location">
    <subcellularLocation>
        <location evidence="1">Membrane</location>
        <topology evidence="1">Multi-pass membrane protein</topology>
    </subcellularLocation>
</comment>
<organism evidence="8 9">
    <name type="scientific">Teratosphaeria destructans</name>
    <dbReference type="NCBI Taxonomy" id="418781"/>
    <lineage>
        <taxon>Eukaryota</taxon>
        <taxon>Fungi</taxon>
        <taxon>Dikarya</taxon>
        <taxon>Ascomycota</taxon>
        <taxon>Pezizomycotina</taxon>
        <taxon>Dothideomycetes</taxon>
        <taxon>Dothideomycetidae</taxon>
        <taxon>Mycosphaerellales</taxon>
        <taxon>Teratosphaeriaceae</taxon>
        <taxon>Teratosphaeria</taxon>
    </lineage>
</organism>
<evidence type="ECO:0000256" key="2">
    <source>
        <dbReference type="ARBA" id="ARBA00022692"/>
    </source>
</evidence>
<evidence type="ECO:0000256" key="5">
    <source>
        <dbReference type="ARBA" id="ARBA00038359"/>
    </source>
</evidence>
<dbReference type="AlphaFoldDB" id="A0A9W7SU11"/>
<evidence type="ECO:0000256" key="1">
    <source>
        <dbReference type="ARBA" id="ARBA00004141"/>
    </source>
</evidence>
<feature type="transmembrane region" description="Helical" evidence="6">
    <location>
        <begin position="48"/>
        <end position="73"/>
    </location>
</feature>
<dbReference type="InterPro" id="IPR052337">
    <property type="entry name" value="SAT4-like"/>
</dbReference>
<feature type="transmembrane region" description="Helical" evidence="6">
    <location>
        <begin position="126"/>
        <end position="147"/>
    </location>
</feature>
<evidence type="ECO:0000313" key="9">
    <source>
        <dbReference type="Proteomes" id="UP001138500"/>
    </source>
</evidence>
<evidence type="ECO:0000256" key="6">
    <source>
        <dbReference type="SAM" id="Phobius"/>
    </source>
</evidence>
<comment type="caution">
    <text evidence="8">The sequence shown here is derived from an EMBL/GenBank/DDBJ whole genome shotgun (WGS) entry which is preliminary data.</text>
</comment>
<protein>
    <submittedName>
        <fullName evidence="8">FAD/NAD(P)-binding domain-containing protein</fullName>
    </submittedName>
</protein>
<evidence type="ECO:0000256" key="4">
    <source>
        <dbReference type="ARBA" id="ARBA00023136"/>
    </source>
</evidence>
<name>A0A9W7SU11_9PEZI</name>
<evidence type="ECO:0000256" key="3">
    <source>
        <dbReference type="ARBA" id="ARBA00022989"/>
    </source>
</evidence>
<keyword evidence="2 6" id="KW-0812">Transmembrane</keyword>
<feature type="transmembrane region" description="Helical" evidence="6">
    <location>
        <begin position="93"/>
        <end position="114"/>
    </location>
</feature>
<feature type="domain" description="Rhodopsin" evidence="7">
    <location>
        <begin position="32"/>
        <end position="214"/>
    </location>
</feature>
<sequence length="215" mass="24162">MTLQQDTYHDRQVTVLAVNSVLVVLSVGAVALRFWARRLRQVGLYVDDYLIVAGLLFALGVNALLYAALWAGLGKHVRNLSRNTVQGYALNLFAIELFWNTTMPVIKFSILIFLKRLFPVGFVKPICNAIMVFLALWFLAFQFTTIFQCRPIHQAWMHTDISRCVSFVVFGAAAAGTNTLTDVILLVLPMTQIWKLQMKVDKKIGSSCIFALGFV</sequence>
<evidence type="ECO:0000313" key="8">
    <source>
        <dbReference type="EMBL" id="KAH9828881.1"/>
    </source>
</evidence>
<keyword evidence="9" id="KW-1185">Reference proteome</keyword>
<reference evidence="8 9" key="2">
    <citation type="journal article" date="2021" name="Curr. Genet.">
        <title>Genetic response to nitrogen starvation in the aggressive Eucalyptus foliar pathogen Teratosphaeria destructans.</title>
        <authorList>
            <person name="Havenga M."/>
            <person name="Wingfield B.D."/>
            <person name="Wingfield M.J."/>
            <person name="Dreyer L.L."/>
            <person name="Roets F."/>
            <person name="Aylward J."/>
        </authorList>
    </citation>
    <scope>NUCLEOTIDE SEQUENCE [LARGE SCALE GENOMIC DNA]</scope>
    <source>
        <strain evidence="8">CMW44962</strain>
    </source>
</reference>
<dbReference type="Pfam" id="PF20684">
    <property type="entry name" value="Fung_rhodopsin"/>
    <property type="match status" value="1"/>
</dbReference>
<dbReference type="EMBL" id="RIBY02001445">
    <property type="protein sequence ID" value="KAH9828881.1"/>
    <property type="molecule type" value="Genomic_DNA"/>
</dbReference>
<dbReference type="GO" id="GO:0016020">
    <property type="term" value="C:membrane"/>
    <property type="evidence" value="ECO:0007669"/>
    <property type="project" value="UniProtKB-SubCell"/>
</dbReference>
<feature type="transmembrane region" description="Helical" evidence="6">
    <location>
        <begin position="12"/>
        <end position="36"/>
    </location>
</feature>
<evidence type="ECO:0000259" key="7">
    <source>
        <dbReference type="Pfam" id="PF20684"/>
    </source>
</evidence>
<feature type="transmembrane region" description="Helical" evidence="6">
    <location>
        <begin position="167"/>
        <end position="188"/>
    </location>
</feature>
<dbReference type="InterPro" id="IPR049326">
    <property type="entry name" value="Rhodopsin_dom_fungi"/>
</dbReference>
<gene>
    <name evidence="8" type="ORF">Tdes44962_MAKER02309</name>
</gene>
<accession>A0A9W7SU11</accession>